<organism evidence="1 2">
    <name type="scientific">Ambrosiozyma monospora</name>
    <name type="common">Yeast</name>
    <name type="synonym">Endomycopsis monosporus</name>
    <dbReference type="NCBI Taxonomy" id="43982"/>
    <lineage>
        <taxon>Eukaryota</taxon>
        <taxon>Fungi</taxon>
        <taxon>Dikarya</taxon>
        <taxon>Ascomycota</taxon>
        <taxon>Saccharomycotina</taxon>
        <taxon>Pichiomycetes</taxon>
        <taxon>Pichiales</taxon>
        <taxon>Pichiaceae</taxon>
        <taxon>Ambrosiozyma</taxon>
    </lineage>
</organism>
<comment type="caution">
    <text evidence="1">The sequence shown here is derived from an EMBL/GenBank/DDBJ whole genome shotgun (WGS) entry which is preliminary data.</text>
</comment>
<dbReference type="EMBL" id="BSXS01007863">
    <property type="protein sequence ID" value="GME90573.1"/>
    <property type="molecule type" value="Genomic_DNA"/>
</dbReference>
<evidence type="ECO:0000313" key="1">
    <source>
        <dbReference type="EMBL" id="GME90573.1"/>
    </source>
</evidence>
<reference evidence="1" key="1">
    <citation type="submission" date="2023-04" db="EMBL/GenBank/DDBJ databases">
        <title>Ambrosiozyma monospora NBRC 10751.</title>
        <authorList>
            <person name="Ichikawa N."/>
            <person name="Sato H."/>
            <person name="Tonouchi N."/>
        </authorList>
    </citation>
    <scope>NUCLEOTIDE SEQUENCE</scope>
    <source>
        <strain evidence="1">NBRC 10751</strain>
    </source>
</reference>
<accession>A0ACB5TKP0</accession>
<protein>
    <submittedName>
        <fullName evidence="1">Unnamed protein product</fullName>
    </submittedName>
</protein>
<dbReference type="Proteomes" id="UP001165064">
    <property type="component" value="Unassembled WGS sequence"/>
</dbReference>
<name>A0ACB5TKP0_AMBMO</name>
<keyword evidence="2" id="KW-1185">Reference proteome</keyword>
<evidence type="ECO:0000313" key="2">
    <source>
        <dbReference type="Proteomes" id="UP001165064"/>
    </source>
</evidence>
<gene>
    <name evidence="1" type="ORF">Amon02_000873300</name>
</gene>
<sequence>MKSRLSAQTASKPSSAASSSTYATAPSSSSHSRSRSKVEELSRKNLPDVNLNPHVNSSNNNDRSFLKLEEVQIDQRDKLRSQLRELKQQREDERREFRKQELKFERQIDELKDKNNGLSNEISLLNYQLSSLQLDKKRESRLLEENQNLIHQVEQLHTALNNKNIEIVELKNELNGVKLQYEKLRTKQKWDSGKLSSKEDEIFKLTQQVALKDNKIQLFKNQADEEFHEKEIEIQRLLALVESLQDENSQLNKSLDAVQKDNQRMKQLNIDMKRKMMVASTRTEYKPSYSTPAPITSTTVDKTIDGGDTTQLLKISGEFLNAEKYRSSNLYGSNTNSNNINSNYTEKYIPVTNPVSKARRYSNISESGSSSNYKLKPSAISYKPKHQDDLPVVYHQQDNQLQSSVLSDSSTFNAGDENENDNSRYDYDHGTSKNRRYSNVSDVKGDTDDLCSRGLDDFDLLSSKYKSVRAPYKNSSRASSYTPKSQWSKLNVGGRGRMSVEESDTADLLNFDVL</sequence>
<proteinExistence type="predicted"/>